<dbReference type="SMART" id="SM00248">
    <property type="entry name" value="ANK"/>
    <property type="match status" value="15"/>
</dbReference>
<evidence type="ECO:0000256" key="1">
    <source>
        <dbReference type="ARBA" id="ARBA00022737"/>
    </source>
</evidence>
<keyword evidence="1" id="KW-0677">Repeat</keyword>
<proteinExistence type="predicted"/>
<dbReference type="PROSITE" id="PS50297">
    <property type="entry name" value="ANK_REP_REGION"/>
    <property type="match status" value="1"/>
</dbReference>
<evidence type="ECO:0000256" key="3">
    <source>
        <dbReference type="PROSITE-ProRule" id="PRU00023"/>
    </source>
</evidence>
<dbReference type="SUPFAM" id="SSF48403">
    <property type="entry name" value="Ankyrin repeat"/>
    <property type="match status" value="4"/>
</dbReference>
<dbReference type="EMBL" id="JAADJG010000155">
    <property type="protein sequence ID" value="KAF4453370.1"/>
    <property type="molecule type" value="Genomic_DNA"/>
</dbReference>
<evidence type="ECO:0000313" key="4">
    <source>
        <dbReference type="EMBL" id="KAF4453370.1"/>
    </source>
</evidence>
<feature type="repeat" description="ANK" evidence="3">
    <location>
        <begin position="1413"/>
        <end position="1445"/>
    </location>
</feature>
<dbReference type="Gene3D" id="1.25.40.20">
    <property type="entry name" value="Ankyrin repeat-containing domain"/>
    <property type="match status" value="6"/>
</dbReference>
<dbReference type="Proteomes" id="UP000605986">
    <property type="component" value="Unassembled WGS sequence"/>
</dbReference>
<dbReference type="PANTHER" id="PTHR24123">
    <property type="entry name" value="ANKYRIN REPEAT-CONTAINING"/>
    <property type="match status" value="1"/>
</dbReference>
<comment type="caution">
    <text evidence="4">The sequence shown here is derived from an EMBL/GenBank/DDBJ whole genome shotgun (WGS) entry which is preliminary data.</text>
</comment>
<gene>
    <name evidence="4" type="ORF">F53441_3966</name>
</gene>
<protein>
    <submittedName>
        <fullName evidence="4">Ankyrin repeat domain-containing protein 17</fullName>
    </submittedName>
</protein>
<dbReference type="InterPro" id="IPR036770">
    <property type="entry name" value="Ankyrin_rpt-contain_sf"/>
</dbReference>
<accession>A0A8H4KLA3</accession>
<sequence>MNSSTANARQRRIIQLSQQWGFSLPPNAPAPLTRPPHPISFRTHGDDEVADGLLQRRSAEVAQLRPKSGLSRAFSSSNLKKGKHWDTKEILNVLNSWVDSSGSPGVAEALIAKLAAAGVDLSGMQTQKQGILNRRKSVEHGLDRTRLLKSAIERDQLEMVHVLIPHADPLTLDICLPAAVRTRNARIVEVLLRYGANAANTAEGQDEFRKACQVPALSEIASLILRSDGRPSEVCVSQALTDAAKAQCFDTVLHLSRSTADGNYNNAEALKIAINNERRDIAMAIATGNRPPQSPGLDEAFQELMENTALEPKAKLDFAELLLCCGAQGPILERSLEVACETQFFEMADLLARYGASIEHNDASALKAAISKGQTNLVSSLLNGSSKIDPTLASSCVPLIPQQADPGTRQALLYSLLRRGANGAVLNDCLILAAKAGDTHSVELLLNPHFREPPAGKQNGQVKPRISNRHAVASPDYQNGEALRIAILAGNADMAAKILFARPSNETLNTIFPLVRSLPPSDRYRMVEMFLRGAMTGPALHAALQDAISEDPSQRDDALISLLLKYNADINYDDGAGLNNIIHQLDLPLFTTLMQSASPQTAAARISDVIRIDNHQIRYEMMSVLFNARASVGGQQVAEALLVILSERSVDMSLLRLILEQGRADINALNGQILKKAAQSPDPKVIDLVLTLGKHNQDTIAVCLEGLATLSPTDNKAWKLGVILANSPKKINLDSMLVQEVHTLVEDTSGHASFSTLQKLLDCGADVNAFQARALCSAVTAARETVVDTLFSCEKPPTPASLAFALPHALTIADPMNRLIFTKSLVESGALPREVNRALIHALSHFTSDIALIGALAKFADASDGEALALAVSKESPEVLDLLLSTLNHSDESRDSCLEQAMKIADWTVRLNICNRLAKSGISSEAASNALLVAARDGDLELGDVLIAHGASISTNGGQAIIEACRGGSVEVLDVLLKSNSDTQKLTLERGFQAATEVRDLNKRAMVFQRLLKRGVSGEVVDIQLVSAAKYGEEGHEVLRVLLAAGADPNYSNGEAVVAATRSAFVGSLELLLGLWHEGGNQKKASPPTLVRAMKASWKLNQDTRLHIIQDLMKAGMPAVDEVHIALSKAVGEDEPDDRLIKVLLESGASPFTNGCYALTQAVQGVKVSALELLLTSEISVEEIVKLFGSGFSETQFTTWFSPNGLEVARMLLAKGASGEAVSGALVQVMKNSTDETESLADEFVDLFVTHGADIDFDNGEPLVCAASKGNAHWTERLLACKPSPQTLTLAFERVFDTARSPDEVLKLFELFSGYRDGEVGLDVMTRSAGSEPILIKAISQYPRSSELLQTLLDAGFYHDQTTTYRIHDSVEEPEEVTVLVWAIAQPQKKVSSALIKILIERGANVNFETAISRSTPLMLAIQACRPDIVKELLIEGANVDITDAMGRTPLAIATDIGGELSTRMMGNLLAIDQSKDDGSLHNAARELNFAAVSVLVEHGHHPDFPSPLHDGRSALGEVCRNGAGSGNLTAEGEKLMQKLMTFLIDAGSDLTLQSHGKSLLLLCFESPDPIATTRSFLKVAMWKEINKPFNHYTDGEFTYSPTMYVSKVMPESDIRNQLLTLLRANRATDVYYANSGDQPDDAVGLPSDMVVQERERKARLRRLALETEDHAMALARAKEVASVEREIWSNKAEIEDARRRRLLSEDLNATRQKADLEETLFNAALKRRLGEQHKLTQSSLERTKAIAAAELAAEETRQTKMIEWESKLNSERASNAQALSSLRISEREELERIERGADERIKKRLEAQKKLVETQERLAKRLASGPGGGADARRQIGYVEEIN</sequence>
<reference evidence="4" key="1">
    <citation type="submission" date="2020-01" db="EMBL/GenBank/DDBJ databases">
        <title>Identification and distribution of gene clusters putatively required for synthesis of sphingolipid metabolism inhibitors in phylogenetically diverse species of the filamentous fungus Fusarium.</title>
        <authorList>
            <person name="Kim H.-S."/>
            <person name="Busman M."/>
            <person name="Brown D.W."/>
            <person name="Divon H."/>
            <person name="Uhlig S."/>
            <person name="Proctor R.H."/>
        </authorList>
    </citation>
    <scope>NUCLEOTIDE SEQUENCE</scope>
    <source>
        <strain evidence="4">NRRL 53441</strain>
    </source>
</reference>
<evidence type="ECO:0000313" key="5">
    <source>
        <dbReference type="Proteomes" id="UP000605986"/>
    </source>
</evidence>
<dbReference type="InterPro" id="IPR051165">
    <property type="entry name" value="Multifunctional_ANK_Repeat"/>
</dbReference>
<dbReference type="PANTHER" id="PTHR24123:SF33">
    <property type="entry name" value="PROTEIN HOS4"/>
    <property type="match status" value="1"/>
</dbReference>
<dbReference type="InterPro" id="IPR002110">
    <property type="entry name" value="Ankyrin_rpt"/>
</dbReference>
<dbReference type="OrthoDB" id="194358at2759"/>
<dbReference type="PROSITE" id="PS50088">
    <property type="entry name" value="ANK_REPEAT"/>
    <property type="match status" value="1"/>
</dbReference>
<keyword evidence="5" id="KW-1185">Reference proteome</keyword>
<name>A0A8H4KLA3_9HYPO</name>
<keyword evidence="2 3" id="KW-0040">ANK repeat</keyword>
<evidence type="ECO:0000256" key="2">
    <source>
        <dbReference type="ARBA" id="ARBA00023043"/>
    </source>
</evidence>
<dbReference type="Pfam" id="PF12796">
    <property type="entry name" value="Ank_2"/>
    <property type="match status" value="1"/>
</dbReference>
<organism evidence="4 5">
    <name type="scientific">Fusarium austroafricanum</name>
    <dbReference type="NCBI Taxonomy" id="2364996"/>
    <lineage>
        <taxon>Eukaryota</taxon>
        <taxon>Fungi</taxon>
        <taxon>Dikarya</taxon>
        <taxon>Ascomycota</taxon>
        <taxon>Pezizomycotina</taxon>
        <taxon>Sordariomycetes</taxon>
        <taxon>Hypocreomycetidae</taxon>
        <taxon>Hypocreales</taxon>
        <taxon>Nectriaceae</taxon>
        <taxon>Fusarium</taxon>
        <taxon>Fusarium concolor species complex</taxon>
    </lineage>
</organism>